<dbReference type="RefSeq" id="WP_110257625.1">
    <property type="nucleotide sequence ID" value="NZ_QJKB01000011.1"/>
</dbReference>
<feature type="domain" description="Glycosyl transferase family 1" evidence="1">
    <location>
        <begin position="535"/>
        <end position="655"/>
    </location>
</feature>
<dbReference type="PANTHER" id="PTHR46656:SF3">
    <property type="entry name" value="PUTATIVE-RELATED"/>
    <property type="match status" value="1"/>
</dbReference>
<feature type="domain" description="Glycosyl transferase family 1" evidence="1">
    <location>
        <begin position="173"/>
        <end position="326"/>
    </location>
</feature>
<keyword evidence="3" id="KW-1185">Reference proteome</keyword>
<evidence type="ECO:0000259" key="1">
    <source>
        <dbReference type="Pfam" id="PF00534"/>
    </source>
</evidence>
<dbReference type="SUPFAM" id="SSF53756">
    <property type="entry name" value="UDP-Glycosyltransferase/glycogen phosphorylase"/>
    <property type="match status" value="3"/>
</dbReference>
<evidence type="ECO:0000313" key="3">
    <source>
        <dbReference type="Proteomes" id="UP000247792"/>
    </source>
</evidence>
<protein>
    <submittedName>
        <fullName evidence="2">Glycosyltransferase involved in cell wall biosynthesis</fullName>
    </submittedName>
</protein>
<dbReference type="AlphaFoldDB" id="A0A318IUC5"/>
<dbReference type="EMBL" id="QJKB01000011">
    <property type="protein sequence ID" value="PXX38794.1"/>
    <property type="molecule type" value="Genomic_DNA"/>
</dbReference>
<dbReference type="Proteomes" id="UP000247792">
    <property type="component" value="Unassembled WGS sequence"/>
</dbReference>
<proteinExistence type="predicted"/>
<name>A0A318IUC5_9BURK</name>
<comment type="caution">
    <text evidence="2">The sequence shown here is derived from an EMBL/GenBank/DDBJ whole genome shotgun (WGS) entry which is preliminary data.</text>
</comment>
<evidence type="ECO:0000313" key="2">
    <source>
        <dbReference type="EMBL" id="PXX38794.1"/>
    </source>
</evidence>
<accession>A0A318IUC5</accession>
<dbReference type="Pfam" id="PF00534">
    <property type="entry name" value="Glycos_transf_1"/>
    <property type="match status" value="2"/>
</dbReference>
<reference evidence="2 3" key="1">
    <citation type="submission" date="2018-05" db="EMBL/GenBank/DDBJ databases">
        <title>Genomic Encyclopedia of Type Strains, Phase IV (KMG-IV): sequencing the most valuable type-strain genomes for metagenomic binning, comparative biology and taxonomic classification.</title>
        <authorList>
            <person name="Goeker M."/>
        </authorList>
    </citation>
    <scope>NUCLEOTIDE SEQUENCE [LARGE SCALE GENOMIC DNA]</scope>
    <source>
        <strain evidence="2 3">DSM 19792</strain>
    </source>
</reference>
<keyword evidence="2" id="KW-0808">Transferase</keyword>
<dbReference type="InterPro" id="IPR001296">
    <property type="entry name" value="Glyco_trans_1"/>
</dbReference>
<dbReference type="Gene3D" id="3.40.50.2000">
    <property type="entry name" value="Glycogen Phosphorylase B"/>
    <property type="match status" value="3"/>
</dbReference>
<dbReference type="OrthoDB" id="7560678at2"/>
<sequence>MQIHQFSPSCGKGDGVSNGMFFTRGLLREMGYTSHIYCDLVQDEVRDEVLSISELQLSSEDILLVHHSLGYENSAWLKDVKARKVLVYHNITPPQFLPDNGLPELSILGRQQLGLWAEDFQAAIGDSELNSSELRAANYANVVTIPLLVDVTRWQQHAYNTSLMNNLRGAHNILFVGRLCEHKHQLQLLEMFNELRHFSSQPVRLILAGGVTSLPYQEEVRARITAMQLDGQVLMTGKISEEDLLALYRSADAYVSLSEHEGFGMPLIEAMLHDVPVIARATAGVTDTMGKAGILLDDNVSPAQCAAHVQMVLSEPALRRSLIAGQRENIQRFSRVQIKANLQAFLQTLEVPMPAAHANASEPSLPLWQIEGPFDSSYSLAIVNRELARALSSQQESSDMQLGLRSREGHGDFPASTEFLAANPDIAAMQDISKNTWVMPDVTLRNCYPPTLDDMQARVRVVNSYGWEETGFPQEFVNEFNRKLDLVLVVSRFVGKVLRDNGVRVPIAAVGNGVDHLLGVAAAPVPAALLDGLKTYRFLHVSSCFPRKGPDALLLAYGQAFRDSDDVSLVIKTFPNPHNEVAQQLAALQAADPNFPHVQIIMDDYSQAQMRGLYEICHAVVAPSRGEGFGLPVAEAMLLKLPVIATAWSGQMDFCDDSRVWLCDYHFAKSTSHFSAVHSAWADPDVDHLSTLMKEVYASPAEVIAAKTTAAHAYISANYAWADVANRSRQAIAALEQQPLLRKEPRIGWVSTWNARCGVASYSAFLTAGIPADRIVYLSSHIPERTARDADNVIRAWDASMDEDLEYVHLAIQEQQLDAIVIQYNFGFFSLTALADLICRVKDAGKAVYVFFHSTADVPRDEGLISLKTITSQLRLADRLYVHGIDDMNRLKSYGVHENLLFFPQGLMPTLDDAVARVDARHLQGKTVIAAYGFLLPHKGIQALIKAFGLLREQEGGEQYHLLLVTSLYPVGLSEGEYHLCRRLMYESGLDAHVTFLSDYLTDEVSQSWLQQANLIVYPYQKTQESSSAAVRMGLASGRPVAVTPLSIFDDVKDAVHVLPGTEPAEIAEGIAAILHDPQKMKAKALQAKTWTATRQWPALSRRLLNTIDGIANALDMEIGRL</sequence>
<organism evidence="2 3">
    <name type="scientific">Undibacterium pigrum</name>
    <dbReference type="NCBI Taxonomy" id="401470"/>
    <lineage>
        <taxon>Bacteria</taxon>
        <taxon>Pseudomonadati</taxon>
        <taxon>Pseudomonadota</taxon>
        <taxon>Betaproteobacteria</taxon>
        <taxon>Burkholderiales</taxon>
        <taxon>Oxalobacteraceae</taxon>
        <taxon>Undibacterium</taxon>
    </lineage>
</organism>
<dbReference type="Pfam" id="PF13692">
    <property type="entry name" value="Glyco_trans_1_4"/>
    <property type="match status" value="1"/>
</dbReference>
<dbReference type="PANTHER" id="PTHR46656">
    <property type="entry name" value="PUTATIVE-RELATED"/>
    <property type="match status" value="1"/>
</dbReference>
<gene>
    <name evidence="2" type="ORF">DFR42_111160</name>
</gene>
<dbReference type="GO" id="GO:0016757">
    <property type="term" value="F:glycosyltransferase activity"/>
    <property type="evidence" value="ECO:0007669"/>
    <property type="project" value="InterPro"/>
</dbReference>
<dbReference type="CDD" id="cd03801">
    <property type="entry name" value="GT4_PimA-like"/>
    <property type="match status" value="2"/>
</dbReference>